<sequence length="116" mass="12820">MDKITAPNGREVFRVVTESGTTGFIAADVPVGAVEEMLKRLKVAEAQNAIEVAQLLDGHPLLARATRVFGDRNQALRWLMTPQKQLGGQTPLEISLTDDGMRRVQQLLTQIDQGYF</sequence>
<proteinExistence type="predicted"/>
<dbReference type="EMBL" id="JBIYDN010000052">
    <property type="protein sequence ID" value="MFK4448481.1"/>
    <property type="molecule type" value="Genomic_DNA"/>
</dbReference>
<accession>A0ABW8N1E5</accession>
<name>A0ABW8N1E5_9BURK</name>
<comment type="caution">
    <text evidence="2">The sequence shown here is derived from an EMBL/GenBank/DDBJ whole genome shotgun (WGS) entry which is preliminary data.</text>
</comment>
<feature type="domain" description="Antitoxin Xre/MbcA/ParS-like toxin-binding" evidence="1">
    <location>
        <begin position="65"/>
        <end position="114"/>
    </location>
</feature>
<dbReference type="Proteomes" id="UP001620514">
    <property type="component" value="Unassembled WGS sequence"/>
</dbReference>
<dbReference type="Pfam" id="PF09722">
    <property type="entry name" value="Xre_MbcA_ParS_C"/>
    <property type="match status" value="1"/>
</dbReference>
<evidence type="ECO:0000313" key="2">
    <source>
        <dbReference type="EMBL" id="MFK4448481.1"/>
    </source>
</evidence>
<evidence type="ECO:0000259" key="1">
    <source>
        <dbReference type="Pfam" id="PF09722"/>
    </source>
</evidence>
<dbReference type="RefSeq" id="WP_404614811.1">
    <property type="nucleotide sequence ID" value="NZ_JBIYDN010000052.1"/>
</dbReference>
<reference evidence="2 3" key="1">
    <citation type="submission" date="2024-10" db="EMBL/GenBank/DDBJ databases">
        <authorList>
            <person name="Deangelis K."/>
            <person name="Huntemann M."/>
            <person name="Clum A."/>
            <person name="Wang J."/>
            <person name="Palaniappan K."/>
            <person name="Ritter S."/>
            <person name="Chen I.-M."/>
            <person name="Stamatis D."/>
            <person name="Reddy T."/>
            <person name="O'Malley R."/>
            <person name="Daum C."/>
            <person name="Ng V."/>
            <person name="Ivanova N."/>
            <person name="Kyrpides N."/>
            <person name="Woyke T."/>
        </authorList>
    </citation>
    <scope>NUCLEOTIDE SEQUENCE [LARGE SCALE GENOMIC DNA]</scope>
    <source>
        <strain evidence="2 3">GAS97</strain>
    </source>
</reference>
<evidence type="ECO:0000313" key="3">
    <source>
        <dbReference type="Proteomes" id="UP001620514"/>
    </source>
</evidence>
<dbReference type="InterPro" id="IPR024467">
    <property type="entry name" value="Xre/MbcA/ParS-like_toxin-bd"/>
</dbReference>
<reference evidence="2 3" key="2">
    <citation type="submission" date="2024-11" db="EMBL/GenBank/DDBJ databases">
        <title>Using genomics to understand microbial adaptation to soil warming.</title>
        <authorList>
            <person name="Deangelis K.M. PhD."/>
        </authorList>
    </citation>
    <scope>NUCLEOTIDE SEQUENCE [LARGE SCALE GENOMIC DNA]</scope>
    <source>
        <strain evidence="2 3">GAS97</strain>
    </source>
</reference>
<gene>
    <name evidence="2" type="ORF">ABH943_008525</name>
</gene>
<protein>
    <submittedName>
        <fullName evidence="2">Uncharacterized protein (DUF2384 family)</fullName>
    </submittedName>
</protein>
<organism evidence="2 3">
    <name type="scientific">Caballeronia udeis</name>
    <dbReference type="NCBI Taxonomy" id="1232866"/>
    <lineage>
        <taxon>Bacteria</taxon>
        <taxon>Pseudomonadati</taxon>
        <taxon>Pseudomonadota</taxon>
        <taxon>Betaproteobacteria</taxon>
        <taxon>Burkholderiales</taxon>
        <taxon>Burkholderiaceae</taxon>
        <taxon>Caballeronia</taxon>
    </lineage>
</organism>
<keyword evidence="3" id="KW-1185">Reference proteome</keyword>